<proteinExistence type="predicted"/>
<dbReference type="EnsemblMetazoa" id="RPRC012750-RA">
    <property type="protein sequence ID" value="RPRC012750-PA"/>
    <property type="gene ID" value="RPRC012750"/>
</dbReference>
<feature type="domain" description="CFAP61 dimerisation" evidence="1">
    <location>
        <begin position="146"/>
        <end position="264"/>
    </location>
</feature>
<evidence type="ECO:0000259" key="1">
    <source>
        <dbReference type="Pfam" id="PF23150"/>
    </source>
</evidence>
<dbReference type="VEuPathDB" id="VectorBase:RPRC012750"/>
<dbReference type="Proteomes" id="UP000015103">
    <property type="component" value="Unassembled WGS sequence"/>
</dbReference>
<dbReference type="HOGENOM" id="CLU_597614_0_0_1"/>
<evidence type="ECO:0000313" key="2">
    <source>
        <dbReference type="EnsemblMetazoa" id="RPRC012750-PA"/>
    </source>
</evidence>
<protein>
    <recommendedName>
        <fullName evidence="1">CFAP61 dimerisation domain-containing protein</fullName>
    </recommendedName>
</protein>
<dbReference type="STRING" id="13249.T1I8X8"/>
<dbReference type="InterPro" id="IPR056299">
    <property type="entry name" value="CFAP61_dimer"/>
</dbReference>
<dbReference type="InterPro" id="IPR038884">
    <property type="entry name" value="CFAP61"/>
</dbReference>
<evidence type="ECO:0000313" key="3">
    <source>
        <dbReference type="Proteomes" id="UP000015103"/>
    </source>
</evidence>
<name>T1I8X8_RHOPR</name>
<dbReference type="Pfam" id="PF23150">
    <property type="entry name" value="CFAP61_dimer"/>
    <property type="match status" value="1"/>
</dbReference>
<dbReference type="AlphaFoldDB" id="T1I8X8"/>
<dbReference type="PANTHER" id="PTHR21178">
    <property type="entry name" value="CILIA- AND FLAGELLA-ASSOCIATED PROTEIN 61"/>
    <property type="match status" value="1"/>
</dbReference>
<sequence length="458" mass="54387">MESDVELYNEYNFKQWIVNNGRIEEAHFQSRSNIIKIPCDIFVSFHPKIIFYKTLLALIDSGLAFNGKLAIHNNFRTSDDHIYAAGSFTMYYKRHARHYNHKYYNSAEIGAEIAMQFVKHLTLLNDKRNNKGKYVLDAKPENIIIDFTQPCIQYGSFPTGWNYLNISKPNGRLHTEISFRTLKNVSVLETGNFNTGPGYFRIVLDENHLVEDIICLTKNAIPYNNYIKLFGKPERLLNSLLIRYQANKIKNFYEYFNEGWAFAIYHDRFKTLENKLHHIFNAGRRNKAHKMRSCDVRGCHKKHFFLKKTEHNSSVTEAILLLMKLNYWEKISLEFQECLDILMNVLSRKRTIMEDAILTFLDDNKNHLTMFTSPSSLLEMYHDQQNFHILENADRHLGFKPLLTEQPEYINVEQKEMKLNKYVNEELYLEKKKIQMDEIIKKRIVRQYFRSRSKKIEK</sequence>
<dbReference type="InParanoid" id="T1I8X8"/>
<keyword evidence="3" id="KW-1185">Reference proteome</keyword>
<reference evidence="2" key="1">
    <citation type="submission" date="2015-05" db="UniProtKB">
        <authorList>
            <consortium name="EnsemblMetazoa"/>
        </authorList>
    </citation>
    <scope>IDENTIFICATION</scope>
</reference>
<dbReference type="PANTHER" id="PTHR21178:SF8">
    <property type="entry name" value="CILIA- AND FLAGELLA-ASSOCIATED PROTEIN 61"/>
    <property type="match status" value="1"/>
</dbReference>
<accession>T1I8X8</accession>
<dbReference type="eggNOG" id="ENOG502QSEC">
    <property type="taxonomic scope" value="Eukaryota"/>
</dbReference>
<organism evidence="2 3">
    <name type="scientific">Rhodnius prolixus</name>
    <name type="common">Triatomid bug</name>
    <dbReference type="NCBI Taxonomy" id="13249"/>
    <lineage>
        <taxon>Eukaryota</taxon>
        <taxon>Metazoa</taxon>
        <taxon>Ecdysozoa</taxon>
        <taxon>Arthropoda</taxon>
        <taxon>Hexapoda</taxon>
        <taxon>Insecta</taxon>
        <taxon>Pterygota</taxon>
        <taxon>Neoptera</taxon>
        <taxon>Paraneoptera</taxon>
        <taxon>Hemiptera</taxon>
        <taxon>Heteroptera</taxon>
        <taxon>Panheteroptera</taxon>
        <taxon>Cimicomorpha</taxon>
        <taxon>Reduviidae</taxon>
        <taxon>Triatominae</taxon>
        <taxon>Rhodnius</taxon>
    </lineage>
</organism>
<dbReference type="EMBL" id="ACPB03020365">
    <property type="status" value="NOT_ANNOTATED_CDS"/>
    <property type="molecule type" value="Genomic_DNA"/>
</dbReference>